<evidence type="ECO:0000256" key="1">
    <source>
        <dbReference type="SAM" id="SignalP"/>
    </source>
</evidence>
<reference evidence="2 3" key="1">
    <citation type="submission" date="2009-01" db="EMBL/GenBank/DDBJ databases">
        <authorList>
            <person name="Fulton L."/>
            <person name="Clifton S."/>
            <person name="Chinwalla A.T."/>
            <person name="Mitreva M."/>
            <person name="Sodergren E."/>
            <person name="Weinstock G."/>
            <person name="Clifton S."/>
            <person name="Dooling D.J."/>
            <person name="Fulton B."/>
            <person name="Minx P."/>
            <person name="Pepin K.H."/>
            <person name="Johnson M."/>
            <person name="Bhonagiri V."/>
            <person name="Nash W.E."/>
            <person name="Mardis E.R."/>
            <person name="Wilson R.K."/>
        </authorList>
    </citation>
    <scope>NUCLEOTIDE SEQUENCE [LARGE SCALE GENOMIC DNA]</scope>
    <source>
        <strain evidence="2 3">ATCC 33806</strain>
    </source>
</reference>
<accession>C0E1M4</accession>
<keyword evidence="1" id="KW-0732">Signal</keyword>
<name>C0E1M4_9CORY</name>
<dbReference type="Proteomes" id="UP000006247">
    <property type="component" value="Unassembled WGS sequence"/>
</dbReference>
<evidence type="ECO:0000313" key="3">
    <source>
        <dbReference type="Proteomes" id="UP000006247"/>
    </source>
</evidence>
<organism evidence="2 3">
    <name type="scientific">Corynebacterium matruchotii ATCC 33806</name>
    <dbReference type="NCBI Taxonomy" id="566549"/>
    <lineage>
        <taxon>Bacteria</taxon>
        <taxon>Bacillati</taxon>
        <taxon>Actinomycetota</taxon>
        <taxon>Actinomycetes</taxon>
        <taxon>Mycobacteriales</taxon>
        <taxon>Corynebacteriaceae</taxon>
        <taxon>Corynebacterium</taxon>
    </lineage>
</organism>
<dbReference type="AlphaFoldDB" id="C0E1M4"/>
<dbReference type="EMBL" id="ACEB01000013">
    <property type="protein sequence ID" value="EEG27558.1"/>
    <property type="molecule type" value="Genomic_DNA"/>
</dbReference>
<comment type="caution">
    <text evidence="2">The sequence shown here is derived from an EMBL/GenBank/DDBJ whole genome shotgun (WGS) entry which is preliminary data.</text>
</comment>
<dbReference type="RefSeq" id="WP_005520333.1">
    <property type="nucleotide sequence ID" value="NZ_EQ973328.1"/>
</dbReference>
<proteinExistence type="predicted"/>
<feature type="chain" id="PRO_5039163256" evidence="1">
    <location>
        <begin position="25"/>
        <end position="89"/>
    </location>
</feature>
<sequence>MRSLKIAITTVCLALAATSLTPVAAHEVEPTEPDPAGTRLVLSLEPVMMSMPSTLKPVINGLICTSYTPPERPGMCENPNENMFALSQY</sequence>
<protein>
    <submittedName>
        <fullName evidence="2">Uncharacterized protein</fullName>
    </submittedName>
</protein>
<gene>
    <name evidence="2" type="ORF">CORMATOL_00875</name>
</gene>
<feature type="signal peptide" evidence="1">
    <location>
        <begin position="1"/>
        <end position="24"/>
    </location>
</feature>
<evidence type="ECO:0000313" key="2">
    <source>
        <dbReference type="EMBL" id="EEG27558.1"/>
    </source>
</evidence>
<dbReference type="HOGENOM" id="CLU_2449617_0_0_11"/>